<dbReference type="InterPro" id="IPR003661">
    <property type="entry name" value="HisK_dim/P_dom"/>
</dbReference>
<dbReference type="Pfam" id="PF00512">
    <property type="entry name" value="HisKA"/>
    <property type="match status" value="1"/>
</dbReference>
<dbReference type="SUPFAM" id="SSF47226">
    <property type="entry name" value="Histidine-containing phosphotransfer domain, HPT domain"/>
    <property type="match status" value="1"/>
</dbReference>
<dbReference type="PROSITE" id="PS50109">
    <property type="entry name" value="HIS_KIN"/>
    <property type="match status" value="1"/>
</dbReference>
<dbReference type="InterPro" id="IPR005467">
    <property type="entry name" value="His_kinase_dom"/>
</dbReference>
<dbReference type="Gene3D" id="3.30.565.10">
    <property type="entry name" value="Histidine kinase-like ATPase, C-terminal domain"/>
    <property type="match status" value="1"/>
</dbReference>
<keyword evidence="5" id="KW-0732">Signal</keyword>
<evidence type="ECO:0000256" key="5">
    <source>
        <dbReference type="ARBA" id="ARBA00022729"/>
    </source>
</evidence>
<evidence type="ECO:0000256" key="10">
    <source>
        <dbReference type="SAM" id="Phobius"/>
    </source>
</evidence>
<dbReference type="RefSeq" id="WP_180823963.1">
    <property type="nucleotide sequence ID" value="NZ_JACAWY010000002.1"/>
</dbReference>
<feature type="modified residue" description="4-aspartylphosphate" evidence="8">
    <location>
        <position position="992"/>
    </location>
</feature>
<dbReference type="Proteomes" id="UP001362100">
    <property type="component" value="Unassembled WGS sequence"/>
</dbReference>
<name>A0ABU8PYA8_9GAMM</name>
<dbReference type="InterPro" id="IPR003594">
    <property type="entry name" value="HATPase_dom"/>
</dbReference>
<dbReference type="InterPro" id="IPR001638">
    <property type="entry name" value="Solute-binding_3/MltF_N"/>
</dbReference>
<dbReference type="EC" id="2.7.13.3" evidence="2"/>
<keyword evidence="9" id="KW-0175">Coiled coil</keyword>
<dbReference type="SUPFAM" id="SSF55874">
    <property type="entry name" value="ATPase domain of HSP90 chaperone/DNA topoisomerase II/histidine kinase"/>
    <property type="match status" value="1"/>
</dbReference>
<proteinExistence type="predicted"/>
<dbReference type="InterPro" id="IPR036890">
    <property type="entry name" value="HATPase_C_sf"/>
</dbReference>
<feature type="transmembrane region" description="Helical" evidence="10">
    <location>
        <begin position="508"/>
        <end position="535"/>
    </location>
</feature>
<dbReference type="CDD" id="cd13707">
    <property type="entry name" value="PBP2_BvgS_D2"/>
    <property type="match status" value="1"/>
</dbReference>
<evidence type="ECO:0000256" key="8">
    <source>
        <dbReference type="PROSITE-ProRule" id="PRU00169"/>
    </source>
</evidence>
<dbReference type="CDD" id="cd00082">
    <property type="entry name" value="HisKA"/>
    <property type="match status" value="1"/>
</dbReference>
<evidence type="ECO:0000313" key="16">
    <source>
        <dbReference type="Proteomes" id="UP001362100"/>
    </source>
</evidence>
<feature type="domain" description="Histidine kinase" evidence="11">
    <location>
        <begin position="703"/>
        <end position="922"/>
    </location>
</feature>
<dbReference type="CDD" id="cd00130">
    <property type="entry name" value="PAS"/>
    <property type="match status" value="1"/>
</dbReference>
<dbReference type="PANTHER" id="PTHR43047:SF72">
    <property type="entry name" value="OSMOSENSING HISTIDINE PROTEIN KINASE SLN1"/>
    <property type="match status" value="1"/>
</dbReference>
<dbReference type="InterPro" id="IPR001789">
    <property type="entry name" value="Sig_transdc_resp-reg_receiver"/>
</dbReference>
<dbReference type="Pfam" id="PF08448">
    <property type="entry name" value="PAS_4"/>
    <property type="match status" value="1"/>
</dbReference>
<evidence type="ECO:0000259" key="14">
    <source>
        <dbReference type="PROSITE" id="PS50113"/>
    </source>
</evidence>
<dbReference type="SMART" id="SM00062">
    <property type="entry name" value="PBPb"/>
    <property type="match status" value="2"/>
</dbReference>
<dbReference type="SMART" id="SM00387">
    <property type="entry name" value="HATPase_c"/>
    <property type="match status" value="1"/>
</dbReference>
<dbReference type="SUPFAM" id="SSF53850">
    <property type="entry name" value="Periplasmic binding protein-like II"/>
    <property type="match status" value="2"/>
</dbReference>
<keyword evidence="10" id="KW-1133">Transmembrane helix</keyword>
<keyword evidence="10" id="KW-0472">Membrane</keyword>
<dbReference type="InterPro" id="IPR036641">
    <property type="entry name" value="HPT_dom_sf"/>
</dbReference>
<dbReference type="Gene3D" id="3.30.450.20">
    <property type="entry name" value="PAS domain"/>
    <property type="match status" value="1"/>
</dbReference>
<dbReference type="InterPro" id="IPR035965">
    <property type="entry name" value="PAS-like_dom_sf"/>
</dbReference>
<dbReference type="InterPro" id="IPR004358">
    <property type="entry name" value="Sig_transdc_His_kin-like_C"/>
</dbReference>
<dbReference type="InterPro" id="IPR013656">
    <property type="entry name" value="PAS_4"/>
</dbReference>
<dbReference type="PRINTS" id="PR00344">
    <property type="entry name" value="BCTRLSENSOR"/>
</dbReference>
<comment type="caution">
    <text evidence="15">The sequence shown here is derived from an EMBL/GenBank/DDBJ whole genome shotgun (WGS) entry which is preliminary data.</text>
</comment>
<keyword evidence="10" id="KW-0812">Transmembrane</keyword>
<dbReference type="Gene3D" id="3.40.50.2300">
    <property type="match status" value="1"/>
</dbReference>
<dbReference type="SUPFAM" id="SSF55785">
    <property type="entry name" value="PYP-like sensor domain (PAS domain)"/>
    <property type="match status" value="1"/>
</dbReference>
<keyword evidence="7" id="KW-0418">Kinase</keyword>
<evidence type="ECO:0000256" key="2">
    <source>
        <dbReference type="ARBA" id="ARBA00012438"/>
    </source>
</evidence>
<dbReference type="PANTHER" id="PTHR43047">
    <property type="entry name" value="TWO-COMPONENT HISTIDINE PROTEIN KINASE"/>
    <property type="match status" value="1"/>
</dbReference>
<feature type="domain" description="Response regulatory" evidence="12">
    <location>
        <begin position="943"/>
        <end position="1062"/>
    </location>
</feature>
<comment type="catalytic activity">
    <reaction evidence="1">
        <text>ATP + protein L-histidine = ADP + protein N-phospho-L-histidine.</text>
        <dbReference type="EC" id="2.7.13.3"/>
    </reaction>
</comment>
<dbReference type="InterPro" id="IPR049871">
    <property type="entry name" value="BvgS-like_periplasmic2"/>
</dbReference>
<evidence type="ECO:0000259" key="13">
    <source>
        <dbReference type="PROSITE" id="PS50112"/>
    </source>
</evidence>
<dbReference type="SMART" id="SM00448">
    <property type="entry name" value="REC"/>
    <property type="match status" value="1"/>
</dbReference>
<evidence type="ECO:0000256" key="4">
    <source>
        <dbReference type="ARBA" id="ARBA00022679"/>
    </source>
</evidence>
<dbReference type="InterPro" id="IPR049870">
    <property type="entry name" value="BvgS-like_periplasmic1"/>
</dbReference>
<dbReference type="Gene3D" id="1.10.287.130">
    <property type="match status" value="1"/>
</dbReference>
<dbReference type="InterPro" id="IPR000700">
    <property type="entry name" value="PAS-assoc_C"/>
</dbReference>
<reference evidence="15 16" key="1">
    <citation type="submission" date="2023-12" db="EMBL/GenBank/DDBJ databases">
        <title>Gut-associated functions are favored during microbiome assembly across C. elegans life.</title>
        <authorList>
            <person name="Zimmermann J."/>
        </authorList>
    </citation>
    <scope>NUCLEOTIDE SEQUENCE [LARGE SCALE GENOMIC DNA]</scope>
    <source>
        <strain evidence="15 16">BIGb0393</strain>
    </source>
</reference>
<evidence type="ECO:0000256" key="9">
    <source>
        <dbReference type="SAM" id="Coils"/>
    </source>
</evidence>
<dbReference type="InterPro" id="IPR036097">
    <property type="entry name" value="HisK_dim/P_sf"/>
</dbReference>
<feature type="coiled-coil region" evidence="9">
    <location>
        <begin position="536"/>
        <end position="563"/>
    </location>
</feature>
<dbReference type="PROSITE" id="PS50113">
    <property type="entry name" value="PAC"/>
    <property type="match status" value="1"/>
</dbReference>
<dbReference type="InterPro" id="IPR000014">
    <property type="entry name" value="PAS"/>
</dbReference>
<dbReference type="SMART" id="SM00091">
    <property type="entry name" value="PAS"/>
    <property type="match status" value="1"/>
</dbReference>
<protein>
    <recommendedName>
        <fullName evidence="2">histidine kinase</fullName>
        <ecNumber evidence="2">2.7.13.3</ecNumber>
    </recommendedName>
</protein>
<evidence type="ECO:0000256" key="1">
    <source>
        <dbReference type="ARBA" id="ARBA00000085"/>
    </source>
</evidence>
<dbReference type="SUPFAM" id="SSF47384">
    <property type="entry name" value="Homodimeric domain of signal transducing histidine kinase"/>
    <property type="match status" value="1"/>
</dbReference>
<gene>
    <name evidence="15" type="ORF">WH298_21360</name>
</gene>
<dbReference type="SMART" id="SM00388">
    <property type="entry name" value="HisKA"/>
    <property type="match status" value="1"/>
</dbReference>
<evidence type="ECO:0000259" key="11">
    <source>
        <dbReference type="PROSITE" id="PS50109"/>
    </source>
</evidence>
<evidence type="ECO:0000256" key="7">
    <source>
        <dbReference type="ARBA" id="ARBA00022777"/>
    </source>
</evidence>
<dbReference type="PROSITE" id="PS50110">
    <property type="entry name" value="RESPONSE_REGULATORY"/>
    <property type="match status" value="1"/>
</dbReference>
<dbReference type="PROSITE" id="PS50112">
    <property type="entry name" value="PAS"/>
    <property type="match status" value="1"/>
</dbReference>
<feature type="domain" description="PAS" evidence="13">
    <location>
        <begin position="553"/>
        <end position="626"/>
    </location>
</feature>
<accession>A0ABU8PYA8</accession>
<keyword evidence="4" id="KW-0808">Transferase</keyword>
<evidence type="ECO:0000256" key="6">
    <source>
        <dbReference type="ARBA" id="ARBA00022741"/>
    </source>
</evidence>
<dbReference type="Gene3D" id="3.40.190.10">
    <property type="entry name" value="Periplasmic binding protein-like II"/>
    <property type="match status" value="4"/>
</dbReference>
<dbReference type="Pfam" id="PF02518">
    <property type="entry name" value="HATPase_c"/>
    <property type="match status" value="1"/>
</dbReference>
<dbReference type="Pfam" id="PF00497">
    <property type="entry name" value="SBP_bac_3"/>
    <property type="match status" value="2"/>
</dbReference>
<keyword evidence="16" id="KW-1185">Reference proteome</keyword>
<sequence length="1170" mass="130444">MAATEQMTLLSRVNDAVDATIPLTLSPEGEQWVKHHPVLKVGVFSRDWPPFTFRSSRNELQGISAEYLNQITAMLGVSVEVTRFESEQALWQALKDDKIDLIPTVTSWGAPQGSQLTQPYTGVQSIIAVPSRQNQQPGYYLTDRTVAMARGFMPEATFKRYYPLAKLQIYDNYQDAISAVTFGRAEVYFGDAYPVSRNFLNNLRIAQYASTPETKISFAVNTNNATLLTILNQALNALPAEFSRKILQFWLPGRSGLLQEGQPIPLNSEELLWIKNHPQLDVLTLKNYAPVSFIDNNGNVRGVGPDVLSMVALTTGLNFRFIRGDNVESMIEQVTENKADMLVALTPSASRLEKLRFTRGYLRNAFVLVVPKKDRQTLSVADLQGKRLGIIAGTAVEPMIAQQYPTIKIVHATDANHVMKLLDKGKVDAVVNTMVNTEYQLVSIYNDAFKIVNTVGNNPAFIAFAVSANEPMLQNIIDKVLLSYPPDELDLIGNRWRPHNMVVEDSFWYRYSTVIIGSLSAALALVLISAVWAFYLRRQTILKEQAQQALDDQNQKMRHLLDGMPFPMFTRDVQGRLIDCNRHYLDIVGLERSQALGKTILEEAPFHRQEHAVRIHQIFMDVMKNNQPYFVDETFDVNPNTGKKKFMAFYSWFLPYQDASGHIAGVLGGWMDITERMQMTEALRIAKEQAEEASRAKSTFLSTMSHEIRTPMNAIIGMLDIAIRKGKTGELDMQALEVASDSAEGLVELIGDILDISRIENGRVELMPKPGNIVDIAQSVVNTFKGLALQKQISLSLQVPSHTVENVEIDALRIKQVMANLLSNAIKFTDSGGVLLEVEQQLNQMTQQAEITLRVSDSGIGIPLEQQSQLFQPFEQADNRRTGTGLGLYISQSFCRMMNGDITLESQPSQGTRVTATILLPVASQLPAAEVAMPISKNLSEMRILMVDDNVANRLLMNKQLSHLGHQVTEAADGLAALALINHQRWDLVITDCNMPGMDGYQLTRAIRDLEQAQQLPALPIIGFTADAMNEARDRCLQAGMNGCLFKPCTLDDVRRALLEVFAQPSEAVPTFHLAEITGNDSQLNAQIIGQLKRSNADYQEELNQLLAKRDGKSLLELNAQIRASAQRIHADFILRACDSVEQANEVERIQAGYQLQSALQQLAVLLDQA</sequence>
<feature type="domain" description="PAC" evidence="14">
    <location>
        <begin position="631"/>
        <end position="685"/>
    </location>
</feature>
<evidence type="ECO:0000259" key="12">
    <source>
        <dbReference type="PROSITE" id="PS50110"/>
    </source>
</evidence>
<dbReference type="Pfam" id="PF00072">
    <property type="entry name" value="Response_reg"/>
    <property type="match status" value="1"/>
</dbReference>
<dbReference type="SUPFAM" id="SSF52172">
    <property type="entry name" value="CheY-like"/>
    <property type="match status" value="1"/>
</dbReference>
<dbReference type="InterPro" id="IPR011006">
    <property type="entry name" value="CheY-like_superfamily"/>
</dbReference>
<dbReference type="NCBIfam" id="TIGR00229">
    <property type="entry name" value="sensory_box"/>
    <property type="match status" value="1"/>
</dbReference>
<dbReference type="CDD" id="cd17546">
    <property type="entry name" value="REC_hyHK_CKI1_RcsC-like"/>
    <property type="match status" value="1"/>
</dbReference>
<keyword evidence="6" id="KW-0547">Nucleotide-binding</keyword>
<dbReference type="CDD" id="cd16922">
    <property type="entry name" value="HATPase_EvgS-ArcB-TorS-like"/>
    <property type="match status" value="1"/>
</dbReference>
<organism evidence="15 16">
    <name type="scientific">Pantoea nemavictus</name>
    <dbReference type="NCBI Taxonomy" id="2726955"/>
    <lineage>
        <taxon>Bacteria</taxon>
        <taxon>Pseudomonadati</taxon>
        <taxon>Pseudomonadota</taxon>
        <taxon>Gammaproteobacteria</taxon>
        <taxon>Enterobacterales</taxon>
        <taxon>Erwiniaceae</taxon>
        <taxon>Pantoea</taxon>
    </lineage>
</organism>
<dbReference type="EMBL" id="JBBGZW010000002">
    <property type="protein sequence ID" value="MEJ5047742.1"/>
    <property type="molecule type" value="Genomic_DNA"/>
</dbReference>
<evidence type="ECO:0000313" key="15">
    <source>
        <dbReference type="EMBL" id="MEJ5047742.1"/>
    </source>
</evidence>
<dbReference type="CDD" id="cd13705">
    <property type="entry name" value="PBP2_BvgS_D1"/>
    <property type="match status" value="1"/>
</dbReference>
<keyword evidence="3 8" id="KW-0597">Phosphoprotein</keyword>
<evidence type="ECO:0000256" key="3">
    <source>
        <dbReference type="ARBA" id="ARBA00022553"/>
    </source>
</evidence>